<evidence type="ECO:0000313" key="8">
    <source>
        <dbReference type="EMBL" id="AOP53748.1"/>
    </source>
</evidence>
<evidence type="ECO:0000259" key="7">
    <source>
        <dbReference type="PROSITE" id="PS51352"/>
    </source>
</evidence>
<protein>
    <recommendedName>
        <fullName evidence="6">Thioredoxin</fullName>
    </recommendedName>
</protein>
<dbReference type="InterPro" id="IPR036249">
    <property type="entry name" value="Thioredoxin-like_sf"/>
</dbReference>
<keyword evidence="2" id="KW-0813">Transport</keyword>
<evidence type="ECO:0000256" key="6">
    <source>
        <dbReference type="NCBIfam" id="TIGR01068"/>
    </source>
</evidence>
<reference evidence="9" key="1">
    <citation type="submission" date="2016-09" db="EMBL/GenBank/DDBJ databases">
        <title>Complete Genome Sequence of Brevibacterium linens SMQ-1335.</title>
        <authorList>
            <person name="de Melo A.G."/>
            <person name="Labrie S.J."/>
            <person name="Dumaresq J."/>
            <person name="Roberts R.J."/>
            <person name="Tremblay D.M."/>
            <person name="Moineau S."/>
        </authorList>
    </citation>
    <scope>NUCLEOTIDE SEQUENCE [LARGE SCALE GENOMIC DNA]</scope>
    <source>
        <strain evidence="9">SMQ-1335</strain>
    </source>
</reference>
<dbReference type="PROSITE" id="PS00194">
    <property type="entry name" value="THIOREDOXIN_1"/>
    <property type="match status" value="1"/>
</dbReference>
<dbReference type="InterPro" id="IPR017937">
    <property type="entry name" value="Thioredoxin_CS"/>
</dbReference>
<dbReference type="AlphaFoldDB" id="A0A1D7W501"/>
<proteinExistence type="inferred from homology"/>
<comment type="similarity">
    <text evidence="1">Belongs to the thioredoxin family.</text>
</comment>
<dbReference type="Pfam" id="PF00085">
    <property type="entry name" value="Thioredoxin"/>
    <property type="match status" value="1"/>
</dbReference>
<keyword evidence="5" id="KW-0676">Redox-active center</keyword>
<dbReference type="PATRIC" id="fig|1703.10.peg.2107"/>
<dbReference type="InterPro" id="IPR005746">
    <property type="entry name" value="Thioredoxin"/>
</dbReference>
<dbReference type="GO" id="GO:0016740">
    <property type="term" value="F:transferase activity"/>
    <property type="evidence" value="ECO:0007669"/>
    <property type="project" value="UniProtKB-KW"/>
</dbReference>
<dbReference type="NCBIfam" id="TIGR01068">
    <property type="entry name" value="thioredoxin"/>
    <property type="match status" value="1"/>
</dbReference>
<accession>A0A1D7W501</accession>
<evidence type="ECO:0000256" key="2">
    <source>
        <dbReference type="ARBA" id="ARBA00022448"/>
    </source>
</evidence>
<dbReference type="CDD" id="cd02947">
    <property type="entry name" value="TRX_family"/>
    <property type="match status" value="1"/>
</dbReference>
<dbReference type="PANTHER" id="PTHR45663">
    <property type="entry name" value="GEO12009P1"/>
    <property type="match status" value="1"/>
</dbReference>
<dbReference type="GO" id="GO:0015035">
    <property type="term" value="F:protein-disulfide reductase activity"/>
    <property type="evidence" value="ECO:0007669"/>
    <property type="project" value="UniProtKB-UniRule"/>
</dbReference>
<keyword evidence="4" id="KW-1015">Disulfide bond</keyword>
<dbReference type="RefSeq" id="WP_069600176.1">
    <property type="nucleotide sequence ID" value="NZ_CP017150.1"/>
</dbReference>
<feature type="domain" description="Thioredoxin" evidence="7">
    <location>
        <begin position="12"/>
        <end position="140"/>
    </location>
</feature>
<gene>
    <name evidence="8" type="ORF">BLSMQ_2042</name>
</gene>
<dbReference type="PRINTS" id="PR00421">
    <property type="entry name" value="THIOREDOXIN"/>
</dbReference>
<dbReference type="SUPFAM" id="SSF52833">
    <property type="entry name" value="Thioredoxin-like"/>
    <property type="match status" value="1"/>
</dbReference>
<dbReference type="InterPro" id="IPR013766">
    <property type="entry name" value="Thioredoxin_domain"/>
</dbReference>
<dbReference type="OrthoDB" id="9790390at2"/>
<keyword evidence="8" id="KW-0808">Transferase</keyword>
<evidence type="ECO:0000256" key="5">
    <source>
        <dbReference type="ARBA" id="ARBA00023284"/>
    </source>
</evidence>
<keyword evidence="3" id="KW-0249">Electron transport</keyword>
<dbReference type="EMBL" id="CP017150">
    <property type="protein sequence ID" value="AOP53748.1"/>
    <property type="molecule type" value="Genomic_DNA"/>
</dbReference>
<dbReference type="PROSITE" id="PS51352">
    <property type="entry name" value="THIOREDOXIN_2"/>
    <property type="match status" value="1"/>
</dbReference>
<dbReference type="KEGG" id="blin:BLSMQ_2042"/>
<evidence type="ECO:0000256" key="1">
    <source>
        <dbReference type="ARBA" id="ARBA00008987"/>
    </source>
</evidence>
<dbReference type="Proteomes" id="UP000094793">
    <property type="component" value="Chromosome"/>
</dbReference>
<dbReference type="GO" id="GO:0005829">
    <property type="term" value="C:cytosol"/>
    <property type="evidence" value="ECO:0007669"/>
    <property type="project" value="TreeGrafter"/>
</dbReference>
<organism evidence="8 9">
    <name type="scientific">Brevibacterium aurantiacum</name>
    <dbReference type="NCBI Taxonomy" id="273384"/>
    <lineage>
        <taxon>Bacteria</taxon>
        <taxon>Bacillati</taxon>
        <taxon>Actinomycetota</taxon>
        <taxon>Actinomycetes</taxon>
        <taxon>Micrococcales</taxon>
        <taxon>Brevibacteriaceae</taxon>
        <taxon>Brevibacterium</taxon>
    </lineage>
</organism>
<evidence type="ECO:0000256" key="3">
    <source>
        <dbReference type="ARBA" id="ARBA00022982"/>
    </source>
</evidence>
<sequence>MSAIVTYLNCGKKNRVPAAASGYPRCGACKSVVPWIVDAGDADFAEVVEKAPQVVLVDLWATWCGPCRMVSPALEKVATERAGELKLVKVDVDAAPETARKFSVQTVPTLLILNQGNVLSRQSGAAPPDGLRRWVDEALQKKAGSAGGAP</sequence>
<evidence type="ECO:0000256" key="4">
    <source>
        <dbReference type="ARBA" id="ARBA00023157"/>
    </source>
</evidence>
<dbReference type="FunFam" id="3.40.30.10:FF:000001">
    <property type="entry name" value="Thioredoxin"/>
    <property type="match status" value="1"/>
</dbReference>
<name>A0A1D7W501_BREAU</name>
<dbReference type="GO" id="GO:0045454">
    <property type="term" value="P:cell redox homeostasis"/>
    <property type="evidence" value="ECO:0007669"/>
    <property type="project" value="TreeGrafter"/>
</dbReference>
<evidence type="ECO:0000313" key="9">
    <source>
        <dbReference type="Proteomes" id="UP000094793"/>
    </source>
</evidence>
<dbReference type="PANTHER" id="PTHR45663:SF11">
    <property type="entry name" value="GEO12009P1"/>
    <property type="match status" value="1"/>
</dbReference>
<dbReference type="Gene3D" id="3.40.30.10">
    <property type="entry name" value="Glutaredoxin"/>
    <property type="match status" value="1"/>
</dbReference>